<comment type="caution">
    <text evidence="2">The sequence shown here is derived from an EMBL/GenBank/DDBJ whole genome shotgun (WGS) entry which is preliminary data.</text>
</comment>
<name>A0ABQ3V435_9CHLR</name>
<protein>
    <submittedName>
        <fullName evidence="2">Uncharacterized protein</fullName>
    </submittedName>
</protein>
<accession>A0ABQ3V435</accession>
<dbReference type="Proteomes" id="UP000654345">
    <property type="component" value="Unassembled WGS sequence"/>
</dbReference>
<keyword evidence="1" id="KW-1133">Transmembrane helix</keyword>
<evidence type="ECO:0000313" key="2">
    <source>
        <dbReference type="EMBL" id="GHO59522.1"/>
    </source>
</evidence>
<evidence type="ECO:0000313" key="3">
    <source>
        <dbReference type="Proteomes" id="UP000654345"/>
    </source>
</evidence>
<proteinExistence type="predicted"/>
<sequence>MEPGCLSVWGRGNAVQHCIISNIQQSDVFQFDAFRWINLVVYGIYGSSTAFLCYQLQTREAKERWLKAGGTE</sequence>
<organism evidence="2 3">
    <name type="scientific">Ktedonobacter robiniae</name>
    <dbReference type="NCBI Taxonomy" id="2778365"/>
    <lineage>
        <taxon>Bacteria</taxon>
        <taxon>Bacillati</taxon>
        <taxon>Chloroflexota</taxon>
        <taxon>Ktedonobacteria</taxon>
        <taxon>Ktedonobacterales</taxon>
        <taxon>Ktedonobacteraceae</taxon>
        <taxon>Ktedonobacter</taxon>
    </lineage>
</organism>
<reference evidence="2 3" key="1">
    <citation type="journal article" date="2021" name="Int. J. Syst. Evol. Microbiol.">
        <title>Reticulibacter mediterranei gen. nov., sp. nov., within the new family Reticulibacteraceae fam. nov., and Ktedonospora formicarum gen. nov., sp. nov., Ktedonobacter robiniae sp. nov., Dictyobacter formicarum sp. nov. and Dictyobacter arantiisoli sp. nov., belonging to the class Ktedonobacteria.</title>
        <authorList>
            <person name="Yabe S."/>
            <person name="Zheng Y."/>
            <person name="Wang C.M."/>
            <person name="Sakai Y."/>
            <person name="Abe K."/>
            <person name="Yokota A."/>
            <person name="Donadio S."/>
            <person name="Cavaletti L."/>
            <person name="Monciardini P."/>
        </authorList>
    </citation>
    <scope>NUCLEOTIDE SEQUENCE [LARGE SCALE GENOMIC DNA]</scope>
    <source>
        <strain evidence="2 3">SOSP1-30</strain>
    </source>
</reference>
<keyword evidence="3" id="KW-1185">Reference proteome</keyword>
<evidence type="ECO:0000256" key="1">
    <source>
        <dbReference type="SAM" id="Phobius"/>
    </source>
</evidence>
<feature type="transmembrane region" description="Helical" evidence="1">
    <location>
        <begin position="36"/>
        <end position="54"/>
    </location>
</feature>
<dbReference type="EMBL" id="BNJG01000003">
    <property type="protein sequence ID" value="GHO59522.1"/>
    <property type="molecule type" value="Genomic_DNA"/>
</dbReference>
<keyword evidence="1" id="KW-0472">Membrane</keyword>
<keyword evidence="1" id="KW-0812">Transmembrane</keyword>
<gene>
    <name evidence="2" type="ORF">KSB_79970</name>
</gene>